<reference evidence="8" key="1">
    <citation type="submission" date="2020-06" db="EMBL/GenBank/DDBJ databases">
        <authorList>
            <person name="Li T."/>
            <person name="Hu X."/>
            <person name="Zhang T."/>
            <person name="Song X."/>
            <person name="Zhang H."/>
            <person name="Dai N."/>
            <person name="Sheng W."/>
            <person name="Hou X."/>
            <person name="Wei L."/>
        </authorList>
    </citation>
    <scope>NUCLEOTIDE SEQUENCE</scope>
    <source>
        <strain evidence="8">G02</strain>
        <tissue evidence="8">Leaf</tissue>
    </source>
</reference>
<evidence type="ECO:0000256" key="5">
    <source>
        <dbReference type="ARBA" id="ARBA00023136"/>
    </source>
</evidence>
<proteinExistence type="predicted"/>
<gene>
    <name evidence="8" type="ORF">Sradi_4237700</name>
</gene>
<feature type="transmembrane region" description="Helical" evidence="6">
    <location>
        <begin position="313"/>
        <end position="333"/>
    </location>
</feature>
<feature type="transmembrane region" description="Helical" evidence="6">
    <location>
        <begin position="128"/>
        <end position="152"/>
    </location>
</feature>
<dbReference type="Pfam" id="PF01490">
    <property type="entry name" value="Aa_trans"/>
    <property type="match status" value="2"/>
</dbReference>
<evidence type="ECO:0000256" key="6">
    <source>
        <dbReference type="SAM" id="Phobius"/>
    </source>
</evidence>
<feature type="transmembrane region" description="Helical" evidence="6">
    <location>
        <begin position="339"/>
        <end position="360"/>
    </location>
</feature>
<evidence type="ECO:0000256" key="1">
    <source>
        <dbReference type="ARBA" id="ARBA00004141"/>
    </source>
</evidence>
<protein>
    <submittedName>
        <fullName evidence="8">Amino acid transporter AVT1J</fullName>
    </submittedName>
</protein>
<dbReference type="PANTHER" id="PTHR22950:SF705">
    <property type="entry name" value="AMINO ACID TRANSPORTER AVT1I-LIKE"/>
    <property type="match status" value="1"/>
</dbReference>
<comment type="subcellular location">
    <subcellularLocation>
        <location evidence="1">Membrane</location>
        <topology evidence="1">Multi-pass membrane protein</topology>
    </subcellularLocation>
</comment>
<feature type="transmembrane region" description="Helical" evidence="6">
    <location>
        <begin position="172"/>
        <end position="191"/>
    </location>
</feature>
<dbReference type="EMBL" id="JACGWJ010000018">
    <property type="protein sequence ID" value="KAL0350885.1"/>
    <property type="molecule type" value="Genomic_DNA"/>
</dbReference>
<accession>A0AAW2P4A8</accession>
<keyword evidence="2 6" id="KW-0812">Transmembrane</keyword>
<dbReference type="PANTHER" id="PTHR22950">
    <property type="entry name" value="AMINO ACID TRANSPORTER"/>
    <property type="match status" value="1"/>
</dbReference>
<keyword evidence="3" id="KW-0029">Amino-acid transport</keyword>
<reference evidence="8" key="2">
    <citation type="journal article" date="2024" name="Plant">
        <title>Genomic evolution and insights into agronomic trait innovations of Sesamum species.</title>
        <authorList>
            <person name="Miao H."/>
            <person name="Wang L."/>
            <person name="Qu L."/>
            <person name="Liu H."/>
            <person name="Sun Y."/>
            <person name="Le M."/>
            <person name="Wang Q."/>
            <person name="Wei S."/>
            <person name="Zheng Y."/>
            <person name="Lin W."/>
            <person name="Duan Y."/>
            <person name="Cao H."/>
            <person name="Xiong S."/>
            <person name="Wang X."/>
            <person name="Wei L."/>
            <person name="Li C."/>
            <person name="Ma Q."/>
            <person name="Ju M."/>
            <person name="Zhao R."/>
            <person name="Li G."/>
            <person name="Mu C."/>
            <person name="Tian Q."/>
            <person name="Mei H."/>
            <person name="Zhang T."/>
            <person name="Gao T."/>
            <person name="Zhang H."/>
        </authorList>
    </citation>
    <scope>NUCLEOTIDE SEQUENCE</scope>
    <source>
        <strain evidence="8">G02</strain>
    </source>
</reference>
<sequence length="406" mass="44308">MEVKQYDDELPVRVPLLLYSYDTKEKEVCDIVEIKDTVVDIKPTTALNFTGTTSYLNTTFNGLNALSGAGVLSIPYALSSGGWLSLILLFIIASATFYTGLLIKRCIEIDPNIRSYPDVGNKAFGKKGATLVSVFLSLELYMVATGFLILAGDNLHNLFPDMKIDIDGVVNIGGKPSFVVILALIMTPTVWINDMTTLSYVSATGVLASLVILGSVLWSGLSDDIGFPYTLQFNEKSNTILVLTYASMAILGYLMFGSEVQSQITLNLPTHKFSSKVAIYTALINPIAKYALTLRPIVDAIEDCVQLRRCYSLILRTTLVCSSVIVALTVPFFGYLMSLVGAFLSVTTSILLPCFCYLKISGAYRKIGLELAISSSIVLMGLIILVIEHIRLYIILVSKKSMDDVG</sequence>
<dbReference type="GO" id="GO:0005774">
    <property type="term" value="C:vacuolar membrane"/>
    <property type="evidence" value="ECO:0007669"/>
    <property type="project" value="TreeGrafter"/>
</dbReference>
<feature type="transmembrane region" description="Helical" evidence="6">
    <location>
        <begin position="83"/>
        <end position="107"/>
    </location>
</feature>
<organism evidence="8">
    <name type="scientific">Sesamum radiatum</name>
    <name type="common">Black benniseed</name>
    <dbReference type="NCBI Taxonomy" id="300843"/>
    <lineage>
        <taxon>Eukaryota</taxon>
        <taxon>Viridiplantae</taxon>
        <taxon>Streptophyta</taxon>
        <taxon>Embryophyta</taxon>
        <taxon>Tracheophyta</taxon>
        <taxon>Spermatophyta</taxon>
        <taxon>Magnoliopsida</taxon>
        <taxon>eudicotyledons</taxon>
        <taxon>Gunneridae</taxon>
        <taxon>Pentapetalae</taxon>
        <taxon>asterids</taxon>
        <taxon>lamiids</taxon>
        <taxon>Lamiales</taxon>
        <taxon>Pedaliaceae</taxon>
        <taxon>Sesamum</taxon>
    </lineage>
</organism>
<evidence type="ECO:0000256" key="4">
    <source>
        <dbReference type="ARBA" id="ARBA00022989"/>
    </source>
</evidence>
<comment type="caution">
    <text evidence="8">The sequence shown here is derived from an EMBL/GenBank/DDBJ whole genome shotgun (WGS) entry which is preliminary data.</text>
</comment>
<evidence type="ECO:0000313" key="8">
    <source>
        <dbReference type="EMBL" id="KAL0350885.1"/>
    </source>
</evidence>
<evidence type="ECO:0000259" key="7">
    <source>
        <dbReference type="Pfam" id="PF01490"/>
    </source>
</evidence>
<keyword evidence="3" id="KW-0813">Transport</keyword>
<feature type="transmembrane region" description="Helical" evidence="6">
    <location>
        <begin position="198"/>
        <end position="218"/>
    </location>
</feature>
<keyword evidence="4 6" id="KW-1133">Transmembrane helix</keyword>
<dbReference type="InterPro" id="IPR013057">
    <property type="entry name" value="AA_transpt_TM"/>
</dbReference>
<dbReference type="AlphaFoldDB" id="A0AAW2P4A8"/>
<feature type="transmembrane region" description="Helical" evidence="6">
    <location>
        <begin position="372"/>
        <end position="396"/>
    </location>
</feature>
<keyword evidence="5 6" id="KW-0472">Membrane</keyword>
<name>A0AAW2P4A8_SESRA</name>
<feature type="transmembrane region" description="Helical" evidence="6">
    <location>
        <begin position="238"/>
        <end position="256"/>
    </location>
</feature>
<feature type="domain" description="Amino acid transporter transmembrane" evidence="7">
    <location>
        <begin position="239"/>
        <end position="387"/>
    </location>
</feature>
<dbReference type="GO" id="GO:0015179">
    <property type="term" value="F:L-amino acid transmembrane transporter activity"/>
    <property type="evidence" value="ECO:0007669"/>
    <property type="project" value="TreeGrafter"/>
</dbReference>
<evidence type="ECO:0000256" key="3">
    <source>
        <dbReference type="ARBA" id="ARBA00022970"/>
    </source>
</evidence>
<evidence type="ECO:0000256" key="2">
    <source>
        <dbReference type="ARBA" id="ARBA00022692"/>
    </source>
</evidence>
<feature type="domain" description="Amino acid transporter transmembrane" evidence="7">
    <location>
        <begin position="52"/>
        <end position="213"/>
    </location>
</feature>